<evidence type="ECO:0000256" key="1">
    <source>
        <dbReference type="ARBA" id="ARBA00004613"/>
    </source>
</evidence>
<keyword evidence="4" id="KW-0732">Signal</keyword>
<feature type="transmembrane region" description="Helical" evidence="6">
    <location>
        <begin position="18"/>
        <end position="38"/>
    </location>
</feature>
<dbReference type="Proteomes" id="UP000250572">
    <property type="component" value="Unassembled WGS sequence"/>
</dbReference>
<reference evidence="8 9" key="1">
    <citation type="journal article" date="2018" name="G3 (Bethesda)">
        <title>A High-Quality Reference Genome for the Invasive Mosquitofish Gambusia affinis Using a Chicago Library.</title>
        <authorList>
            <person name="Hoffberg S.L."/>
            <person name="Troendle N.J."/>
            <person name="Glenn T.C."/>
            <person name="Mahmud O."/>
            <person name="Louha S."/>
            <person name="Chalopin D."/>
            <person name="Bennetzen J.L."/>
            <person name="Mauricio R."/>
        </authorList>
    </citation>
    <scope>NUCLEOTIDE SEQUENCE [LARGE SCALE GENOMIC DNA]</scope>
    <source>
        <strain evidence="8">NE01/NJP1002.9</strain>
        <tissue evidence="8">Muscle</tissue>
    </source>
</reference>
<dbReference type="GO" id="GO:0005576">
    <property type="term" value="C:extracellular region"/>
    <property type="evidence" value="ECO:0007669"/>
    <property type="project" value="UniProtKB-SubCell"/>
</dbReference>
<keyword evidence="5" id="KW-1015">Disulfide bond</keyword>
<protein>
    <recommendedName>
        <fullName evidence="7">CTCK domain-containing protein</fullName>
    </recommendedName>
</protein>
<keyword evidence="6" id="KW-0472">Membrane</keyword>
<keyword evidence="6" id="KW-1133">Transmembrane helix</keyword>
<keyword evidence="3" id="KW-0964">Secreted</keyword>
<dbReference type="PANTHER" id="PTHR15273:SF8">
    <property type="entry name" value="CERBERUS"/>
    <property type="match status" value="1"/>
</dbReference>
<comment type="subcellular location">
    <subcellularLocation>
        <location evidence="1">Secreted</location>
    </subcellularLocation>
</comment>
<dbReference type="GO" id="GO:0061371">
    <property type="term" value="P:determination of heart left/right asymmetry"/>
    <property type="evidence" value="ECO:0007669"/>
    <property type="project" value="TreeGrafter"/>
</dbReference>
<evidence type="ECO:0000259" key="7">
    <source>
        <dbReference type="SMART" id="SM00041"/>
    </source>
</evidence>
<keyword evidence="9" id="KW-1185">Reference proteome</keyword>
<dbReference type="SMART" id="SM00041">
    <property type="entry name" value="CT"/>
    <property type="match status" value="1"/>
</dbReference>
<evidence type="ECO:0000256" key="2">
    <source>
        <dbReference type="ARBA" id="ARBA00007872"/>
    </source>
</evidence>
<evidence type="ECO:0000256" key="3">
    <source>
        <dbReference type="ARBA" id="ARBA00022525"/>
    </source>
</evidence>
<dbReference type="InterPro" id="IPR006207">
    <property type="entry name" value="Cys_knot_C"/>
</dbReference>
<evidence type="ECO:0000256" key="5">
    <source>
        <dbReference type="ARBA" id="ARBA00023157"/>
    </source>
</evidence>
<dbReference type="InterPro" id="IPR016860">
    <property type="entry name" value="Cerberus"/>
</dbReference>
<name>A0A315WUH2_GAMAF</name>
<evidence type="ECO:0000313" key="9">
    <source>
        <dbReference type="Proteomes" id="UP000250572"/>
    </source>
</evidence>
<comment type="caution">
    <text evidence="8">The sequence shown here is derived from an EMBL/GenBank/DDBJ whole genome shotgun (WGS) entry which is preliminary data.</text>
</comment>
<accession>A0A315WUH2</accession>
<dbReference type="Gene3D" id="2.10.90.10">
    <property type="entry name" value="Cystine-knot cytokines"/>
    <property type="match status" value="1"/>
</dbReference>
<evidence type="ECO:0000256" key="4">
    <source>
        <dbReference type="ARBA" id="ARBA00022729"/>
    </source>
</evidence>
<comment type="similarity">
    <text evidence="2">Belongs to the DAN family.</text>
</comment>
<evidence type="ECO:0000256" key="6">
    <source>
        <dbReference type="SAM" id="Phobius"/>
    </source>
</evidence>
<organism evidence="8 9">
    <name type="scientific">Gambusia affinis</name>
    <name type="common">Western mosquitofish</name>
    <name type="synonym">Heterandria affinis</name>
    <dbReference type="NCBI Taxonomy" id="33528"/>
    <lineage>
        <taxon>Eukaryota</taxon>
        <taxon>Metazoa</taxon>
        <taxon>Chordata</taxon>
        <taxon>Craniata</taxon>
        <taxon>Vertebrata</taxon>
        <taxon>Euteleostomi</taxon>
        <taxon>Actinopterygii</taxon>
        <taxon>Neopterygii</taxon>
        <taxon>Teleostei</taxon>
        <taxon>Neoteleostei</taxon>
        <taxon>Acanthomorphata</taxon>
        <taxon>Ovalentaria</taxon>
        <taxon>Atherinomorphae</taxon>
        <taxon>Cyprinodontiformes</taxon>
        <taxon>Poeciliidae</taxon>
        <taxon>Poeciliinae</taxon>
        <taxon>Gambusia</taxon>
    </lineage>
</organism>
<dbReference type="InterPro" id="IPR004133">
    <property type="entry name" value="DAN_dom"/>
</dbReference>
<dbReference type="Pfam" id="PF03045">
    <property type="entry name" value="DAN"/>
    <property type="match status" value="1"/>
</dbReference>
<feature type="non-terminal residue" evidence="8">
    <location>
        <position position="280"/>
    </location>
</feature>
<dbReference type="PANTHER" id="PTHR15273">
    <property type="entry name" value="DAN DOMAIN FAMILY MEMBER 5"/>
    <property type="match status" value="1"/>
</dbReference>
<evidence type="ECO:0000313" key="8">
    <source>
        <dbReference type="EMBL" id="PWA32653.1"/>
    </source>
</evidence>
<dbReference type="AlphaFoldDB" id="A0A315WUH2"/>
<proteinExistence type="inferred from homology"/>
<dbReference type="GO" id="GO:0032926">
    <property type="term" value="P:negative regulation of activin receptor signaling pathway"/>
    <property type="evidence" value="ECO:0007669"/>
    <property type="project" value="UniProtKB-ARBA"/>
</dbReference>
<dbReference type="PIRSF" id="PIRSF027807">
    <property type="entry name" value="Cerberus"/>
    <property type="match status" value="1"/>
</dbReference>
<feature type="domain" description="CTCK" evidence="7">
    <location>
        <begin position="176"/>
        <end position="266"/>
    </location>
</feature>
<keyword evidence="6" id="KW-0812">Transmembrane</keyword>
<gene>
    <name evidence="8" type="ORF">CCH79_00012444</name>
</gene>
<dbReference type="EMBL" id="NHOQ01000158">
    <property type="protein sequence ID" value="PWA32653.1"/>
    <property type="molecule type" value="Genomic_DNA"/>
</dbReference>
<dbReference type="InterPro" id="IPR029034">
    <property type="entry name" value="Cystine-knot_cytokine"/>
</dbReference>
<sequence>MSGPVWELRHLPCVVKQIMAFLISLIILSTSTASALIFPYNSLLRESRDEVESSGGGADQAVQGMVKVVQLDPHNLVSSAFFRRGLNQRGAPFHHSRLSFPAFLSRGRPGPVQAPKDAVSPLRHLRPKQPTEADLKKKQGLQMWQKVMDKGEKVSLPVNLKDTKQTCTAVPFTQPSLSSSQHVTADGCQTVTVYNKLCFGQCSSLFVPSEGEFVDPSPGTGAFRRRAPCSRCAPFKAQTVTVPLRCGAQVWEKKVMVVEECKCETGREERSAEAAAYTHL</sequence>
<dbReference type="STRING" id="33528.ENSGAFP00000012754"/>